<evidence type="ECO:0000256" key="2">
    <source>
        <dbReference type="ARBA" id="ARBA00022692"/>
    </source>
</evidence>
<evidence type="ECO:0000313" key="6">
    <source>
        <dbReference type="EMBL" id="GAA2244457.1"/>
    </source>
</evidence>
<keyword evidence="4 5" id="KW-0472">Membrane</keyword>
<evidence type="ECO:0000256" key="3">
    <source>
        <dbReference type="ARBA" id="ARBA00022989"/>
    </source>
</evidence>
<accession>A0ABP5QV37</accession>
<reference evidence="7" key="1">
    <citation type="journal article" date="2019" name="Int. J. Syst. Evol. Microbiol.">
        <title>The Global Catalogue of Microorganisms (GCM) 10K type strain sequencing project: providing services to taxonomists for standard genome sequencing and annotation.</title>
        <authorList>
            <consortium name="The Broad Institute Genomics Platform"/>
            <consortium name="The Broad Institute Genome Sequencing Center for Infectious Disease"/>
            <person name="Wu L."/>
            <person name="Ma J."/>
        </authorList>
    </citation>
    <scope>NUCLEOTIDE SEQUENCE [LARGE SCALE GENOMIC DNA]</scope>
    <source>
        <strain evidence="7">JCM 7356</strain>
    </source>
</reference>
<protein>
    <submittedName>
        <fullName evidence="6">VIT family protein</fullName>
    </submittedName>
</protein>
<gene>
    <name evidence="6" type="ORF">GCM10010430_27830</name>
</gene>
<comment type="subcellular location">
    <subcellularLocation>
        <location evidence="1">Endomembrane system</location>
        <topology evidence="1">Multi-pass membrane protein</topology>
    </subcellularLocation>
</comment>
<evidence type="ECO:0000256" key="5">
    <source>
        <dbReference type="SAM" id="Phobius"/>
    </source>
</evidence>
<keyword evidence="3 5" id="KW-1133">Transmembrane helix</keyword>
<organism evidence="6 7">
    <name type="scientific">Kitasatospora cystarginea</name>
    <dbReference type="NCBI Taxonomy" id="58350"/>
    <lineage>
        <taxon>Bacteria</taxon>
        <taxon>Bacillati</taxon>
        <taxon>Actinomycetota</taxon>
        <taxon>Actinomycetes</taxon>
        <taxon>Kitasatosporales</taxon>
        <taxon>Streptomycetaceae</taxon>
        <taxon>Kitasatospora</taxon>
    </lineage>
</organism>
<proteinExistence type="predicted"/>
<dbReference type="Pfam" id="PF01988">
    <property type="entry name" value="VIT1"/>
    <property type="match status" value="1"/>
</dbReference>
<keyword evidence="2 5" id="KW-0812">Transmembrane</keyword>
<keyword evidence="7" id="KW-1185">Reference proteome</keyword>
<feature type="transmembrane region" description="Helical" evidence="5">
    <location>
        <begin position="153"/>
        <end position="174"/>
    </location>
</feature>
<sequence length="236" mass="23434">MTFPDQRIPHPEGHTAGRAGWLRAAVLGANDGLVSVASIMVGIAASGASTSAVVTGGLAGLSAGAMAMAAGEHVSVSSQVDVEKADRAKEARELADAPEAELAELTAIYESRGVPPALARQVAEALQEADPLQAHLRDELGHSEHTTANPVQAALASAASFLTGGAVPFLGLLAPTAARLWLIVVVTLCGLAAAGVLAARTAGAGVLRPALRVVLGGGLAMAVTAAVGQLAHTSGI</sequence>
<dbReference type="RefSeq" id="WP_344636650.1">
    <property type="nucleotide sequence ID" value="NZ_BAAATR010000010.1"/>
</dbReference>
<dbReference type="Proteomes" id="UP001500305">
    <property type="component" value="Unassembled WGS sequence"/>
</dbReference>
<feature type="transmembrane region" description="Helical" evidence="5">
    <location>
        <begin position="211"/>
        <end position="231"/>
    </location>
</feature>
<evidence type="ECO:0000313" key="7">
    <source>
        <dbReference type="Proteomes" id="UP001500305"/>
    </source>
</evidence>
<evidence type="ECO:0000256" key="4">
    <source>
        <dbReference type="ARBA" id="ARBA00023136"/>
    </source>
</evidence>
<dbReference type="PANTHER" id="PTHR31851">
    <property type="entry name" value="FE(2+)/MN(2+) TRANSPORTER PCL1"/>
    <property type="match status" value="1"/>
</dbReference>
<comment type="caution">
    <text evidence="6">The sequence shown here is derived from an EMBL/GenBank/DDBJ whole genome shotgun (WGS) entry which is preliminary data.</text>
</comment>
<evidence type="ECO:0000256" key="1">
    <source>
        <dbReference type="ARBA" id="ARBA00004127"/>
    </source>
</evidence>
<feature type="transmembrane region" description="Helical" evidence="5">
    <location>
        <begin position="180"/>
        <end position="199"/>
    </location>
</feature>
<dbReference type="InterPro" id="IPR008217">
    <property type="entry name" value="Ccc1_fam"/>
</dbReference>
<dbReference type="EMBL" id="BAAATR010000010">
    <property type="protein sequence ID" value="GAA2244457.1"/>
    <property type="molecule type" value="Genomic_DNA"/>
</dbReference>
<name>A0ABP5QV37_9ACTN</name>